<name>A0A9D1R5C9_9FIRM</name>
<evidence type="ECO:0000313" key="2">
    <source>
        <dbReference type="Proteomes" id="UP000824265"/>
    </source>
</evidence>
<organism evidence="1 2">
    <name type="scientific">Candidatus Acetatifactor stercoripullorum</name>
    <dbReference type="NCBI Taxonomy" id="2838414"/>
    <lineage>
        <taxon>Bacteria</taxon>
        <taxon>Bacillati</taxon>
        <taxon>Bacillota</taxon>
        <taxon>Clostridia</taxon>
        <taxon>Lachnospirales</taxon>
        <taxon>Lachnospiraceae</taxon>
        <taxon>Acetatifactor</taxon>
    </lineage>
</organism>
<reference evidence="1" key="1">
    <citation type="journal article" date="2021" name="PeerJ">
        <title>Extensive microbial diversity within the chicken gut microbiome revealed by metagenomics and culture.</title>
        <authorList>
            <person name="Gilroy R."/>
            <person name="Ravi A."/>
            <person name="Getino M."/>
            <person name="Pursley I."/>
            <person name="Horton D.L."/>
            <person name="Alikhan N.F."/>
            <person name="Baker D."/>
            <person name="Gharbi K."/>
            <person name="Hall N."/>
            <person name="Watson M."/>
            <person name="Adriaenssens E.M."/>
            <person name="Foster-Nyarko E."/>
            <person name="Jarju S."/>
            <person name="Secka A."/>
            <person name="Antonio M."/>
            <person name="Oren A."/>
            <person name="Chaudhuri R.R."/>
            <person name="La Ragione R."/>
            <person name="Hildebrand F."/>
            <person name="Pallen M.J."/>
        </authorList>
    </citation>
    <scope>NUCLEOTIDE SEQUENCE</scope>
    <source>
        <strain evidence="1">CHK195-6426</strain>
    </source>
</reference>
<accession>A0A9D1R5C9</accession>
<proteinExistence type="predicted"/>
<gene>
    <name evidence="1" type="ORF">H9742_06685</name>
</gene>
<evidence type="ECO:0000313" key="1">
    <source>
        <dbReference type="EMBL" id="HIW81204.1"/>
    </source>
</evidence>
<dbReference type="Proteomes" id="UP000824265">
    <property type="component" value="Unassembled WGS sequence"/>
</dbReference>
<reference evidence="1" key="2">
    <citation type="submission" date="2021-04" db="EMBL/GenBank/DDBJ databases">
        <authorList>
            <person name="Gilroy R."/>
        </authorList>
    </citation>
    <scope>NUCLEOTIDE SEQUENCE</scope>
    <source>
        <strain evidence="1">CHK195-6426</strain>
    </source>
</reference>
<protein>
    <submittedName>
        <fullName evidence="1">Uncharacterized protein</fullName>
    </submittedName>
</protein>
<dbReference type="AlphaFoldDB" id="A0A9D1R5C9"/>
<comment type="caution">
    <text evidence="1">The sequence shown here is derived from an EMBL/GenBank/DDBJ whole genome shotgun (WGS) entry which is preliminary data.</text>
</comment>
<dbReference type="EMBL" id="DXGH01000037">
    <property type="protein sequence ID" value="HIW81204.1"/>
    <property type="molecule type" value="Genomic_DNA"/>
</dbReference>
<sequence length="263" mass="30294">MISINGLNKFREFFAEYDSNYVLIGGTACAIIFNEIGESFRATKDLDIVLVVENINDEFGRKLWDFIKNAEYDVEFGREKKSFYRFKNPKNNDFPKMIELFSRNQKVSLPEGIHLIPIHVSDEISSLSAILLNDDYYQLMIRGKRVIDGISVLDEKYLIPFKAKAWCELVERRKKGEEGQSRNIKKHCKDIADLVGLLRPDERIEVSGIVKIDMQTFVDDILTSEFVPGNVDGTKWSILVYTLFSRIFDLMQPPVVKHSIVVA</sequence>